<accession>A0AAD2D3I4</accession>
<evidence type="ECO:0000256" key="1">
    <source>
        <dbReference type="SAM" id="MobiDB-lite"/>
    </source>
</evidence>
<proteinExistence type="predicted"/>
<dbReference type="EMBL" id="CAMPGE010020551">
    <property type="protein sequence ID" value="CAI2378786.1"/>
    <property type="molecule type" value="Genomic_DNA"/>
</dbReference>
<feature type="compositionally biased region" description="Low complexity" evidence="1">
    <location>
        <begin position="264"/>
        <end position="275"/>
    </location>
</feature>
<gene>
    <name evidence="2" type="ORF">ECRASSUSDP1_LOCUS20186</name>
</gene>
<evidence type="ECO:0000313" key="2">
    <source>
        <dbReference type="EMBL" id="CAI2378786.1"/>
    </source>
</evidence>
<evidence type="ECO:0000313" key="3">
    <source>
        <dbReference type="Proteomes" id="UP001295684"/>
    </source>
</evidence>
<comment type="caution">
    <text evidence="2">The sequence shown here is derived from an EMBL/GenBank/DDBJ whole genome shotgun (WGS) entry which is preliminary data.</text>
</comment>
<organism evidence="2 3">
    <name type="scientific">Euplotes crassus</name>
    <dbReference type="NCBI Taxonomy" id="5936"/>
    <lineage>
        <taxon>Eukaryota</taxon>
        <taxon>Sar</taxon>
        <taxon>Alveolata</taxon>
        <taxon>Ciliophora</taxon>
        <taxon>Intramacronucleata</taxon>
        <taxon>Spirotrichea</taxon>
        <taxon>Hypotrichia</taxon>
        <taxon>Euplotida</taxon>
        <taxon>Euplotidae</taxon>
        <taxon>Moneuplotes</taxon>
    </lineage>
</organism>
<dbReference type="AlphaFoldDB" id="A0AAD2D3I4"/>
<feature type="region of interest" description="Disordered" evidence="1">
    <location>
        <begin position="24"/>
        <end position="56"/>
    </location>
</feature>
<protein>
    <submittedName>
        <fullName evidence="2">Uncharacterized protein</fullName>
    </submittedName>
</protein>
<reference evidence="2" key="1">
    <citation type="submission" date="2023-07" db="EMBL/GenBank/DDBJ databases">
        <authorList>
            <consortium name="AG Swart"/>
            <person name="Singh M."/>
            <person name="Singh A."/>
            <person name="Seah K."/>
            <person name="Emmerich C."/>
        </authorList>
    </citation>
    <scope>NUCLEOTIDE SEQUENCE</scope>
    <source>
        <strain evidence="2">DP1</strain>
    </source>
</reference>
<sequence length="530" mass="60998">MAINSVKYKREQFLNVTRPEYKLEKLQKSDPEPEENEHFKRIFRHKKNEEDKEKEDNIKKNEAAVKENNPKNFIIYDNGTYFKQKKINLEKCPKLIGDSANSKLNEGEKVHKTFLSSMKFEYFDIDKDRDVKLSLNDDASSTMSKHHKAQTQIDFTKETINEQKQTILDISPTYGVCVDIIHAKTPKNKATLIKNPRYKMKGKKYVDKPFMKRKMTREEYQDIRKKQSYSLTNKRDFTALRKCTNRDPTSQQKSRNNSQTVYFRNSGVSRSGSNNIQRISSKTGFKPRTSSGGRAKEQSSISPKNQDRITKAMTLLTDKHKNDHLEYLQEFGGNTIFSQKIVNSPSQVTSQYVNYNRSRGHSYNRTVGSKDSMFPKGNYRTHINGQNTEGLFNKSANAVFNVSKVHKNLNKSTGFHPSQKHSKPKFMIAQRKIYTSGTQKKNSIVNTPFSHNRRRIAGQRLINKWDKEKVISPPPPLGQTMGHGIMNLRNPKPPIQDILKNIGEIESIPSSSAVKKGSKNAQNIFANSIY</sequence>
<dbReference type="Proteomes" id="UP001295684">
    <property type="component" value="Unassembled WGS sequence"/>
</dbReference>
<feature type="region of interest" description="Disordered" evidence="1">
    <location>
        <begin position="240"/>
        <end position="307"/>
    </location>
</feature>
<feature type="compositionally biased region" description="Basic and acidic residues" evidence="1">
    <location>
        <begin position="47"/>
        <end position="56"/>
    </location>
</feature>
<name>A0AAD2D3I4_EUPCR</name>
<keyword evidence="3" id="KW-1185">Reference proteome</keyword>
<feature type="compositionally biased region" description="Basic and acidic residues" evidence="1">
    <location>
        <begin position="24"/>
        <end position="40"/>
    </location>
</feature>
<feature type="compositionally biased region" description="Polar residues" evidence="1">
    <location>
        <begin position="276"/>
        <end position="304"/>
    </location>
</feature>
<feature type="compositionally biased region" description="Polar residues" evidence="1">
    <location>
        <begin position="246"/>
        <end position="263"/>
    </location>
</feature>